<name>A0A381QE07_9ZZZZ</name>
<evidence type="ECO:0000313" key="3">
    <source>
        <dbReference type="EMBL" id="SUZ77565.1"/>
    </source>
</evidence>
<dbReference type="InterPro" id="IPR049492">
    <property type="entry name" value="BD-FAE-like_dom"/>
</dbReference>
<keyword evidence="1" id="KW-0378">Hydrolase</keyword>
<dbReference type="SUPFAM" id="SSF53474">
    <property type="entry name" value="alpha/beta-Hydrolases"/>
    <property type="match status" value="1"/>
</dbReference>
<dbReference type="EMBL" id="UINC01001321">
    <property type="protein sequence ID" value="SUZ77565.1"/>
    <property type="molecule type" value="Genomic_DNA"/>
</dbReference>
<dbReference type="Pfam" id="PF20434">
    <property type="entry name" value="BD-FAE"/>
    <property type="match status" value="1"/>
</dbReference>
<sequence>MNRHGLTLGVLFCSISVCAEVGIKSDVVYGHKDGMALTYDVLTPEKPNGAGVLSMISGAWYSIWRAPQRRVGSMRPLLDAGYTVFAVHHGSAPRFNVVEAVSDVRAAARHIVAHAGEYQVDSNRLGVTGASAGGHLSLMLALNPEGKDEELTGRRRWLGPRYESSANVAAPLAAAVAYFPPVDMTAFMSQDERSPQLKISEPEAIAISPIKYVTKDDPPVLLIHGDVDRVVPIKQSEILVEAMSENNMIYDLIVLKGAGHGFRGEQGEQARSAMVAWFDKYLGPPQIE</sequence>
<dbReference type="GO" id="GO:0016787">
    <property type="term" value="F:hydrolase activity"/>
    <property type="evidence" value="ECO:0007669"/>
    <property type="project" value="UniProtKB-KW"/>
</dbReference>
<protein>
    <recommendedName>
        <fullName evidence="2">BD-FAE-like domain-containing protein</fullName>
    </recommendedName>
</protein>
<gene>
    <name evidence="3" type="ORF">METZ01_LOCUS30419</name>
</gene>
<dbReference type="PANTHER" id="PTHR48081:SF13">
    <property type="entry name" value="ALPHA_BETA HYDROLASE"/>
    <property type="match status" value="1"/>
</dbReference>
<proteinExistence type="predicted"/>
<evidence type="ECO:0000259" key="2">
    <source>
        <dbReference type="Pfam" id="PF20434"/>
    </source>
</evidence>
<accession>A0A381QE07</accession>
<organism evidence="3">
    <name type="scientific">marine metagenome</name>
    <dbReference type="NCBI Taxonomy" id="408172"/>
    <lineage>
        <taxon>unclassified sequences</taxon>
        <taxon>metagenomes</taxon>
        <taxon>ecological metagenomes</taxon>
    </lineage>
</organism>
<dbReference type="InterPro" id="IPR050300">
    <property type="entry name" value="GDXG_lipolytic_enzyme"/>
</dbReference>
<dbReference type="Gene3D" id="3.40.50.1820">
    <property type="entry name" value="alpha/beta hydrolase"/>
    <property type="match status" value="1"/>
</dbReference>
<dbReference type="InterPro" id="IPR029058">
    <property type="entry name" value="AB_hydrolase_fold"/>
</dbReference>
<evidence type="ECO:0000256" key="1">
    <source>
        <dbReference type="ARBA" id="ARBA00022801"/>
    </source>
</evidence>
<dbReference type="AlphaFoldDB" id="A0A381QE07"/>
<dbReference type="PANTHER" id="PTHR48081">
    <property type="entry name" value="AB HYDROLASE SUPERFAMILY PROTEIN C4A8.06C"/>
    <property type="match status" value="1"/>
</dbReference>
<feature type="domain" description="BD-FAE-like" evidence="2">
    <location>
        <begin position="52"/>
        <end position="242"/>
    </location>
</feature>
<reference evidence="3" key="1">
    <citation type="submission" date="2018-05" db="EMBL/GenBank/DDBJ databases">
        <authorList>
            <person name="Lanie J.A."/>
            <person name="Ng W.-L."/>
            <person name="Kazmierczak K.M."/>
            <person name="Andrzejewski T.M."/>
            <person name="Davidsen T.M."/>
            <person name="Wayne K.J."/>
            <person name="Tettelin H."/>
            <person name="Glass J.I."/>
            <person name="Rusch D."/>
            <person name="Podicherti R."/>
            <person name="Tsui H.-C.T."/>
            <person name="Winkler M.E."/>
        </authorList>
    </citation>
    <scope>NUCLEOTIDE SEQUENCE</scope>
</reference>
<dbReference type="ESTHER" id="9zzzz-a0a381qe07">
    <property type="family name" value="BD-FAE"/>
</dbReference>